<dbReference type="Pfam" id="PF00536">
    <property type="entry name" value="SAM_1"/>
    <property type="match status" value="1"/>
</dbReference>
<dbReference type="EMBL" id="PNBA02000020">
    <property type="protein sequence ID" value="KAG6389540.1"/>
    <property type="molecule type" value="Genomic_DNA"/>
</dbReference>
<dbReference type="FunFam" id="3.60.15.10:FF:000027">
    <property type="entry name" value="DNA ligase 6"/>
    <property type="match status" value="1"/>
</dbReference>
<dbReference type="Proteomes" id="UP000298416">
    <property type="component" value="Unassembled WGS sequence"/>
</dbReference>
<dbReference type="AlphaFoldDB" id="A0A8X8W7K7"/>
<evidence type="ECO:0000313" key="3">
    <source>
        <dbReference type="EMBL" id="KAG6389540.1"/>
    </source>
</evidence>
<dbReference type="PROSITE" id="PS50105">
    <property type="entry name" value="SAM_DOMAIN"/>
    <property type="match status" value="1"/>
</dbReference>
<dbReference type="InterPro" id="IPR001660">
    <property type="entry name" value="SAM"/>
</dbReference>
<feature type="region of interest" description="Disordered" evidence="1">
    <location>
        <begin position="112"/>
        <end position="136"/>
    </location>
</feature>
<keyword evidence="4" id="KW-1185">Reference proteome</keyword>
<dbReference type="InterPro" id="IPR011084">
    <property type="entry name" value="DRMBL"/>
</dbReference>
<organism evidence="3">
    <name type="scientific">Salvia splendens</name>
    <name type="common">Scarlet sage</name>
    <dbReference type="NCBI Taxonomy" id="180675"/>
    <lineage>
        <taxon>Eukaryota</taxon>
        <taxon>Viridiplantae</taxon>
        <taxon>Streptophyta</taxon>
        <taxon>Embryophyta</taxon>
        <taxon>Tracheophyta</taxon>
        <taxon>Spermatophyta</taxon>
        <taxon>Magnoliopsida</taxon>
        <taxon>eudicotyledons</taxon>
        <taxon>Gunneridae</taxon>
        <taxon>Pentapetalae</taxon>
        <taxon>asterids</taxon>
        <taxon>lamiids</taxon>
        <taxon>Lamiales</taxon>
        <taxon>Lamiaceae</taxon>
        <taxon>Nepetoideae</taxon>
        <taxon>Mentheae</taxon>
        <taxon>Salviinae</taxon>
        <taxon>Salvia</taxon>
        <taxon>Salvia subgen. Calosphace</taxon>
        <taxon>core Calosphace</taxon>
    </lineage>
</organism>
<reference evidence="3" key="2">
    <citation type="submission" date="2020-08" db="EMBL/GenBank/DDBJ databases">
        <title>Plant Genome Project.</title>
        <authorList>
            <person name="Zhang R.-G."/>
        </authorList>
    </citation>
    <scope>NUCLEOTIDE SEQUENCE</scope>
    <source>
        <strain evidence="3">Huo1</strain>
        <tissue evidence="3">Leaf</tissue>
    </source>
</reference>
<reference evidence="3" key="1">
    <citation type="submission" date="2018-01" db="EMBL/GenBank/DDBJ databases">
        <authorList>
            <person name="Mao J.F."/>
        </authorList>
    </citation>
    <scope>NUCLEOTIDE SEQUENCE</scope>
    <source>
        <strain evidence="3">Huo1</strain>
        <tissue evidence="3">Leaf</tissue>
    </source>
</reference>
<feature type="compositionally biased region" description="Polar residues" evidence="1">
    <location>
        <begin position="337"/>
        <end position="354"/>
    </location>
</feature>
<dbReference type="FunFam" id="3.40.50.12650:FF:000004">
    <property type="entry name" value="DNA cross-link repair 1A protein"/>
    <property type="match status" value="1"/>
</dbReference>
<feature type="compositionally biased region" description="Basic and acidic residues" evidence="1">
    <location>
        <begin position="355"/>
        <end position="369"/>
    </location>
</feature>
<sequence>MAPPSKSKFNTISPSSSKFLNIALDDDDFQDYPSPSPSAAPRIRPILPLKPSNLTAHRPSKPPKRRKPANLEKENCIFAEADPDLGCGLDSIEPTLDLLNDKRVSDCTRADNLDESRNSEPIREDDEGNCREDSSEGSSRLDVLLKLCADVDESDSDDAGDDLKCDVVISCPLCGADLSELSDDGRQTHTNECLDNLEAPADVAAGNDDAGAYQCPGQVFDGSPLKPVTTDVDVSPVVEWLRNLGLGKYEENFVRQEIDWDALQTLEEEDLCNIGITTLGPRKKILHALSELRSELTRMVEPKSNPSRSVPDETKLGMNKLITDFFSGPRPVKRAETGTNGHNSVARSKANTSNRRTEKKDHVRNGKQKDVPSWCSIPGTQFRVDGFKYLRRDCSHYFLTHFHLDHYQGLTKSFSHGVIYCSLITAKLVNLKLGIPWANIQVLPIREKINIAGTNVTCFDANHCPGAIIILFEPPNGKPVLHTGDFRFCEEMTELFDLQACPVHTLILDTTYCNPKYDFPKQEAIIQFVIDAIRAEAFNPKTLFLIGSYTIGKERVFLEVAKALHKKVYVTAAKLRILECLGFKQEDMQWFTTNEQESHVHVVPMWSIASFKRLDHMAKHYMGRFSLIVAFSPTGWSFGKGKKSTGRRWQKGTMIRYEVPYSEHSSFMELKEFVKLISPANIIPSVNNHGPDSQNSMVSQLLY</sequence>
<dbReference type="PANTHER" id="PTHR23240">
    <property type="entry name" value="DNA CROSS-LINK REPAIR PROTEIN PSO2/SNM1-RELATED"/>
    <property type="match status" value="1"/>
</dbReference>
<dbReference type="PANTHER" id="PTHR23240:SF6">
    <property type="entry name" value="DNA CROSS-LINK REPAIR 1A PROTEIN"/>
    <property type="match status" value="1"/>
</dbReference>
<dbReference type="OrthoDB" id="262529at2759"/>
<dbReference type="GO" id="GO:0003684">
    <property type="term" value="F:damaged DNA binding"/>
    <property type="evidence" value="ECO:0007669"/>
    <property type="project" value="TreeGrafter"/>
</dbReference>
<feature type="region of interest" description="Disordered" evidence="1">
    <location>
        <begin position="26"/>
        <end position="71"/>
    </location>
</feature>
<dbReference type="GO" id="GO:0036297">
    <property type="term" value="P:interstrand cross-link repair"/>
    <property type="evidence" value="ECO:0007669"/>
    <property type="project" value="TreeGrafter"/>
</dbReference>
<accession>A0A8X8W7K7</accession>
<dbReference type="Pfam" id="PF07522">
    <property type="entry name" value="DRMBL"/>
    <property type="match status" value="1"/>
</dbReference>
<proteinExistence type="predicted"/>
<dbReference type="GO" id="GO:0006303">
    <property type="term" value="P:double-strand break repair via nonhomologous end joining"/>
    <property type="evidence" value="ECO:0007669"/>
    <property type="project" value="TreeGrafter"/>
</dbReference>
<dbReference type="CDD" id="cd09487">
    <property type="entry name" value="SAM_superfamily"/>
    <property type="match status" value="1"/>
</dbReference>
<name>A0A8X8W7K7_SALSN</name>
<feature type="compositionally biased region" description="Basic and acidic residues" evidence="1">
    <location>
        <begin position="112"/>
        <end position="134"/>
    </location>
</feature>
<feature type="region of interest" description="Disordered" evidence="1">
    <location>
        <begin position="331"/>
        <end position="369"/>
    </location>
</feature>
<feature type="compositionally biased region" description="Basic residues" evidence="1">
    <location>
        <begin position="58"/>
        <end position="68"/>
    </location>
</feature>
<dbReference type="GO" id="GO:0035312">
    <property type="term" value="F:5'-3' DNA exonuclease activity"/>
    <property type="evidence" value="ECO:0007669"/>
    <property type="project" value="TreeGrafter"/>
</dbReference>
<dbReference type="SMART" id="SM00454">
    <property type="entry name" value="SAM"/>
    <property type="match status" value="1"/>
</dbReference>
<dbReference type="CDD" id="cd16273">
    <property type="entry name" value="SNM1A-1C-like_MBL-fold"/>
    <property type="match status" value="1"/>
</dbReference>
<protein>
    <recommendedName>
        <fullName evidence="2">SAM domain-containing protein</fullName>
    </recommendedName>
</protein>
<feature type="compositionally biased region" description="Low complexity" evidence="1">
    <location>
        <begin position="37"/>
        <end position="46"/>
    </location>
</feature>
<comment type="caution">
    <text evidence="3">The sequence shown here is derived from an EMBL/GenBank/DDBJ whole genome shotgun (WGS) entry which is preliminary data.</text>
</comment>
<evidence type="ECO:0000256" key="1">
    <source>
        <dbReference type="SAM" id="MobiDB-lite"/>
    </source>
</evidence>
<gene>
    <name evidence="3" type="ORF">SASPL_151011</name>
</gene>
<evidence type="ECO:0000313" key="4">
    <source>
        <dbReference type="Proteomes" id="UP000298416"/>
    </source>
</evidence>
<evidence type="ECO:0000259" key="2">
    <source>
        <dbReference type="PROSITE" id="PS50105"/>
    </source>
</evidence>
<feature type="domain" description="SAM" evidence="2">
    <location>
        <begin position="232"/>
        <end position="295"/>
    </location>
</feature>